<evidence type="ECO:0000313" key="3">
    <source>
        <dbReference type="Proteomes" id="UP000272846"/>
    </source>
</evidence>
<gene>
    <name evidence="2" type="ORF">D8888_05205</name>
</gene>
<name>A0AAE8KA56_STRSA</name>
<evidence type="ECO:0000313" key="2">
    <source>
        <dbReference type="EMBL" id="RSI08394.1"/>
    </source>
</evidence>
<keyword evidence="1" id="KW-0472">Membrane</keyword>
<organism evidence="2 3">
    <name type="scientific">Streptococcus sanguinis</name>
    <dbReference type="NCBI Taxonomy" id="1305"/>
    <lineage>
        <taxon>Bacteria</taxon>
        <taxon>Bacillati</taxon>
        <taxon>Bacillota</taxon>
        <taxon>Bacilli</taxon>
        <taxon>Lactobacillales</taxon>
        <taxon>Streptococcaceae</taxon>
        <taxon>Streptococcus</taxon>
    </lineage>
</organism>
<sequence>MKWKPLQGSLLPVNPFGSKFRLLMGLFVVLFSIFLLLMQTLAALEEQLA</sequence>
<dbReference type="RefSeq" id="WP_185761232.1">
    <property type="nucleotide sequence ID" value="NZ_CAXTGR010000002.1"/>
</dbReference>
<dbReference type="AlphaFoldDB" id="A0AAE8KA56"/>
<keyword evidence="1" id="KW-0812">Transmembrane</keyword>
<comment type="caution">
    <text evidence="2">The sequence shown here is derived from an EMBL/GenBank/DDBJ whole genome shotgun (WGS) entry which is preliminary data.</text>
</comment>
<proteinExistence type="predicted"/>
<feature type="transmembrane region" description="Helical" evidence="1">
    <location>
        <begin position="20"/>
        <end position="44"/>
    </location>
</feature>
<keyword evidence="1" id="KW-1133">Transmembrane helix</keyword>
<reference evidence="2 3" key="1">
    <citation type="submission" date="2018-11" db="EMBL/GenBank/DDBJ databases">
        <title>Species Designations Belie Phenotypic and Genotypic Heterogeneity in Oral Streptococci.</title>
        <authorList>
            <person name="Velsko I."/>
        </authorList>
    </citation>
    <scope>NUCLEOTIDE SEQUENCE [LARGE SCALE GENOMIC DNA]</scope>
    <source>
        <strain evidence="2 3">KLC04</strain>
    </source>
</reference>
<evidence type="ECO:0000256" key="1">
    <source>
        <dbReference type="SAM" id="Phobius"/>
    </source>
</evidence>
<accession>A0AAE8KA56</accession>
<protein>
    <submittedName>
        <fullName evidence="2">Uncharacterized protein</fullName>
    </submittedName>
</protein>
<dbReference type="EMBL" id="RJMK01000002">
    <property type="protein sequence ID" value="RSI08394.1"/>
    <property type="molecule type" value="Genomic_DNA"/>
</dbReference>
<dbReference type="Proteomes" id="UP000272846">
    <property type="component" value="Unassembled WGS sequence"/>
</dbReference>